<dbReference type="EMBL" id="JAELXS010000008">
    <property type="protein sequence ID" value="MBJ6122939.1"/>
    <property type="molecule type" value="Genomic_DNA"/>
</dbReference>
<keyword evidence="2" id="KW-1185">Reference proteome</keyword>
<evidence type="ECO:0000313" key="2">
    <source>
        <dbReference type="Proteomes" id="UP000640426"/>
    </source>
</evidence>
<name>A0ABS0XSB2_9SPHN</name>
<comment type="caution">
    <text evidence="1">The sequence shown here is derived from an EMBL/GenBank/DDBJ whole genome shotgun (WGS) entry which is preliminary data.</text>
</comment>
<sequence length="97" mass="10832">MKVYILESAAHPTQVVFAWSIDHAAVLATSWHQMKGIEPSEFSIDPAWRKHIQKNQHAEVRESLLGEVAGIGEYQMGFGWVITTLDKVITPYAGPDV</sequence>
<organism evidence="1 2">
    <name type="scientific">Sphingomonas mollis</name>
    <dbReference type="NCBI Taxonomy" id="2795726"/>
    <lineage>
        <taxon>Bacteria</taxon>
        <taxon>Pseudomonadati</taxon>
        <taxon>Pseudomonadota</taxon>
        <taxon>Alphaproteobacteria</taxon>
        <taxon>Sphingomonadales</taxon>
        <taxon>Sphingomonadaceae</taxon>
        <taxon>Sphingomonas</taxon>
    </lineage>
</organism>
<proteinExistence type="predicted"/>
<dbReference type="RefSeq" id="WP_199039409.1">
    <property type="nucleotide sequence ID" value="NZ_JAELXS010000008.1"/>
</dbReference>
<dbReference type="Proteomes" id="UP000640426">
    <property type="component" value="Unassembled WGS sequence"/>
</dbReference>
<protein>
    <submittedName>
        <fullName evidence="1">Uncharacterized protein</fullName>
    </submittedName>
</protein>
<accession>A0ABS0XSB2</accession>
<reference evidence="2" key="1">
    <citation type="submission" date="2020-12" db="EMBL/GenBank/DDBJ databases">
        <title>Hymenobacter sp.</title>
        <authorList>
            <person name="Kim M.K."/>
        </authorList>
    </citation>
    <scope>NUCLEOTIDE SEQUENCE [LARGE SCALE GENOMIC DNA]</scope>
    <source>
        <strain evidence="2">BT553</strain>
    </source>
</reference>
<evidence type="ECO:0000313" key="1">
    <source>
        <dbReference type="EMBL" id="MBJ6122939.1"/>
    </source>
</evidence>
<gene>
    <name evidence="1" type="ORF">JAO74_14165</name>
</gene>